<dbReference type="AlphaFoldDB" id="A0A068RDV8"/>
<dbReference type="InterPro" id="IPR005115">
    <property type="entry name" value="Gly_transporter"/>
</dbReference>
<gene>
    <name evidence="9" type="primary">yicG</name>
    <name evidence="9" type="ORF">SCTVLC_2452</name>
</gene>
<feature type="transmembrane region" description="Helical" evidence="7">
    <location>
        <begin position="30"/>
        <end position="52"/>
    </location>
</feature>
<feature type="transmembrane region" description="Helical" evidence="7">
    <location>
        <begin position="6"/>
        <end position="23"/>
    </location>
</feature>
<dbReference type="EMBL" id="FR904242">
    <property type="protein sequence ID" value="CDG49081.1"/>
    <property type="molecule type" value="Genomic_DNA"/>
</dbReference>
<dbReference type="GO" id="GO:0005886">
    <property type="term" value="C:plasma membrane"/>
    <property type="evidence" value="ECO:0007669"/>
    <property type="project" value="UniProtKB-SubCell"/>
</dbReference>
<feature type="transmembrane region" description="Helical" evidence="7">
    <location>
        <begin position="64"/>
        <end position="81"/>
    </location>
</feature>
<dbReference type="PANTHER" id="PTHR30506:SF3">
    <property type="entry name" value="UPF0126 INNER MEMBRANE PROTEIN YADS-RELATED"/>
    <property type="match status" value="1"/>
</dbReference>
<comment type="similarity">
    <text evidence="2">Belongs to the UPF0126 family.</text>
</comment>
<evidence type="ECO:0000256" key="3">
    <source>
        <dbReference type="ARBA" id="ARBA00022475"/>
    </source>
</evidence>
<feature type="domain" description="Glycine transporter" evidence="8">
    <location>
        <begin position="5"/>
        <end position="78"/>
    </location>
</feature>
<evidence type="ECO:0000256" key="6">
    <source>
        <dbReference type="ARBA" id="ARBA00023136"/>
    </source>
</evidence>
<proteinExistence type="inferred from homology"/>
<comment type="subcellular location">
    <subcellularLocation>
        <location evidence="1">Cell membrane</location>
        <topology evidence="1">Multi-pass membrane protein</topology>
    </subcellularLocation>
</comment>
<keyword evidence="4 7" id="KW-0812">Transmembrane</keyword>
<accession>A0A068RDV8</accession>
<feature type="transmembrane region" description="Helical" evidence="7">
    <location>
        <begin position="115"/>
        <end position="136"/>
    </location>
</feature>
<evidence type="ECO:0000313" key="9">
    <source>
        <dbReference type="EMBL" id="CDG49081.1"/>
    </source>
</evidence>
<feature type="transmembrane region" description="Helical" evidence="7">
    <location>
        <begin position="148"/>
        <end position="166"/>
    </location>
</feature>
<evidence type="ECO:0000256" key="2">
    <source>
        <dbReference type="ARBA" id="ARBA00008193"/>
    </source>
</evidence>
<organism evidence="9">
    <name type="scientific">Serratia symbiotica SCt-VLC</name>
    <dbReference type="NCBI Taxonomy" id="1347341"/>
    <lineage>
        <taxon>Bacteria</taxon>
        <taxon>Pseudomonadati</taxon>
        <taxon>Pseudomonadota</taxon>
        <taxon>Gammaproteobacteria</taxon>
        <taxon>Enterobacterales</taxon>
        <taxon>Yersiniaceae</taxon>
        <taxon>Serratia</taxon>
        <taxon>Serratia symbiotica</taxon>
    </lineage>
</organism>
<keyword evidence="5 7" id="KW-1133">Transmembrane helix</keyword>
<evidence type="ECO:0000256" key="7">
    <source>
        <dbReference type="SAM" id="Phobius"/>
    </source>
</evidence>
<reference evidence="9" key="1">
    <citation type="submission" date="2013-06" db="EMBL/GenBank/DDBJ databases">
        <authorList>
            <person name="Mazano-Marin A."/>
        </authorList>
    </citation>
    <scope>NUCLEOTIDE SEQUENCE</scope>
    <source>
        <strain evidence="9">SCt-VLC</strain>
    </source>
</reference>
<keyword evidence="3" id="KW-1003">Cell membrane</keyword>
<feature type="domain" description="Glycine transporter" evidence="8">
    <location>
        <begin position="91"/>
        <end position="164"/>
    </location>
</feature>
<evidence type="ECO:0000256" key="4">
    <source>
        <dbReference type="ARBA" id="ARBA00022692"/>
    </source>
</evidence>
<evidence type="ECO:0000259" key="8">
    <source>
        <dbReference type="Pfam" id="PF03458"/>
    </source>
</evidence>
<protein>
    <submittedName>
        <fullName evidence="9">UPF0126 inner membrane protein YicG</fullName>
    </submittedName>
</protein>
<name>A0A068RDV8_9GAMM</name>
<evidence type="ECO:0000256" key="1">
    <source>
        <dbReference type="ARBA" id="ARBA00004651"/>
    </source>
</evidence>
<sequence>MFLSVLYIIGITAEAMTGALAAGRRQMDMFGVIIIASVTAIGGGSVRDMLLGHFPLGWVKHPEYVVIVAIAAIITTWVAPLMRHLRRLFLVLDAIGLVVFSIIGAQVSLDMGHSAIIAAIAAVITGVFGGVLRDMFCNRIPLVFQKEIYAGISFAAAWLYIGLQHLSLPHNLVVGITLVAGLKRTPDRPAFPPWPANLQLPTSRSLILWRGTQKVPLGGAKPQEFANSPRKSAILMFFHPPATGKMRTNAVSATLAVYTA</sequence>
<dbReference type="Pfam" id="PF03458">
    <property type="entry name" value="Gly_transporter"/>
    <property type="match status" value="2"/>
</dbReference>
<reference evidence="9" key="2">
    <citation type="journal article" date="2014" name="Genome Biol. Evol.">
        <title>Settling down: the genome of Serratia symbiotica from the aphid Cinara tujafilina zooms in on the process of accommodation to a cooperative intracellular life.</title>
        <authorList>
            <person name="Manzano-Marin A."/>
            <person name="Latorre A."/>
        </authorList>
    </citation>
    <scope>NUCLEOTIDE SEQUENCE</scope>
    <source>
        <strain evidence="9">SCt-VLC</strain>
    </source>
</reference>
<evidence type="ECO:0000256" key="5">
    <source>
        <dbReference type="ARBA" id="ARBA00022989"/>
    </source>
</evidence>
<dbReference type="PANTHER" id="PTHR30506">
    <property type="entry name" value="INNER MEMBRANE PROTEIN"/>
    <property type="match status" value="1"/>
</dbReference>
<feature type="transmembrane region" description="Helical" evidence="7">
    <location>
        <begin position="88"/>
        <end position="109"/>
    </location>
</feature>
<keyword evidence="6 7" id="KW-0472">Membrane</keyword>